<organism evidence="2 3">
    <name type="scientific">Enterovirga rhinocerotis</name>
    <dbReference type="NCBI Taxonomy" id="1339210"/>
    <lineage>
        <taxon>Bacteria</taxon>
        <taxon>Pseudomonadati</taxon>
        <taxon>Pseudomonadota</taxon>
        <taxon>Alphaproteobacteria</taxon>
        <taxon>Hyphomicrobiales</taxon>
        <taxon>Methylobacteriaceae</taxon>
        <taxon>Enterovirga</taxon>
    </lineage>
</organism>
<keyword evidence="3" id="KW-1185">Reference proteome</keyword>
<protein>
    <recommendedName>
        <fullName evidence="4">Exopolysaccharide synthesis protein ExoD</fullName>
    </recommendedName>
</protein>
<proteinExistence type="predicted"/>
<keyword evidence="1" id="KW-0812">Transmembrane</keyword>
<dbReference type="Pfam" id="PF06055">
    <property type="entry name" value="ExoD"/>
    <property type="match status" value="1"/>
</dbReference>
<comment type="caution">
    <text evidence="2">The sequence shown here is derived from an EMBL/GenBank/DDBJ whole genome shotgun (WGS) entry which is preliminary data.</text>
</comment>
<evidence type="ECO:0008006" key="4">
    <source>
        <dbReference type="Google" id="ProtNLM"/>
    </source>
</evidence>
<dbReference type="PANTHER" id="PTHR41795">
    <property type="entry name" value="EXOPOLYSACCHARIDE SYNTHESIS PROTEIN"/>
    <property type="match status" value="1"/>
</dbReference>
<dbReference type="AlphaFoldDB" id="A0A4R7C6N5"/>
<keyword evidence="1" id="KW-0472">Membrane</keyword>
<gene>
    <name evidence="2" type="ORF">EV668_0867</name>
</gene>
<keyword evidence="1" id="KW-1133">Transmembrane helix</keyword>
<evidence type="ECO:0000256" key="1">
    <source>
        <dbReference type="SAM" id="Phobius"/>
    </source>
</evidence>
<name>A0A4R7C6N5_9HYPH</name>
<reference evidence="2 3" key="1">
    <citation type="submission" date="2019-03" db="EMBL/GenBank/DDBJ databases">
        <title>Genomic Encyclopedia of Type Strains, Phase IV (KMG-IV): sequencing the most valuable type-strain genomes for metagenomic binning, comparative biology and taxonomic classification.</title>
        <authorList>
            <person name="Goeker M."/>
        </authorList>
    </citation>
    <scope>NUCLEOTIDE SEQUENCE [LARGE SCALE GENOMIC DNA]</scope>
    <source>
        <strain evidence="2 3">DSM 25903</strain>
    </source>
</reference>
<dbReference type="PIRSF" id="PIRSF033239">
    <property type="entry name" value="ExoD"/>
    <property type="match status" value="1"/>
</dbReference>
<dbReference type="Proteomes" id="UP000295122">
    <property type="component" value="Unassembled WGS sequence"/>
</dbReference>
<evidence type="ECO:0000313" key="2">
    <source>
        <dbReference type="EMBL" id="TDR93602.1"/>
    </source>
</evidence>
<sequence length="215" mass="22760">MYPEARISAVLLSLARNASDRLTVADIVSVLRDRAFAILVVLLGLPNCLPMPPGIPLVCGLLLALVAAQIAAGQASPWLPRILLKRSIPQEAVERAVGRALPVLQKLERWSRPRITFLENPLALRLIGFLLFALALGLLVAAPIVGQIPLGIAVCLIGLGLVERDGLLVMVGLGVGMIGLAVNFGFAYAIFSVIGALFFGGHATLQIVHPWVMAG</sequence>
<feature type="transmembrane region" description="Helical" evidence="1">
    <location>
        <begin position="122"/>
        <end position="146"/>
    </location>
</feature>
<feature type="transmembrane region" description="Helical" evidence="1">
    <location>
        <begin position="166"/>
        <end position="199"/>
    </location>
</feature>
<dbReference type="InterPro" id="IPR010331">
    <property type="entry name" value="ExoD"/>
</dbReference>
<dbReference type="EMBL" id="SNZR01000011">
    <property type="protein sequence ID" value="TDR93602.1"/>
    <property type="molecule type" value="Genomic_DNA"/>
</dbReference>
<accession>A0A4R7C6N5</accession>
<evidence type="ECO:0000313" key="3">
    <source>
        <dbReference type="Proteomes" id="UP000295122"/>
    </source>
</evidence>
<dbReference type="PANTHER" id="PTHR41795:SF1">
    <property type="entry name" value="EXOPOLYSACCHARIDE SYNTHESIS PROTEIN"/>
    <property type="match status" value="1"/>
</dbReference>
<dbReference type="RefSeq" id="WP_245512836.1">
    <property type="nucleotide sequence ID" value="NZ_SNZR01000011.1"/>
</dbReference>